<keyword evidence="4" id="KW-0521">NADP</keyword>
<evidence type="ECO:0000259" key="8">
    <source>
        <dbReference type="PROSITE" id="PS52019"/>
    </source>
</evidence>
<accession>A0ABP1QQ82</accession>
<comment type="caution">
    <text evidence="6">Lacks conserved residue(s) required for the propagation of feature annotation.</text>
</comment>
<proteinExistence type="predicted"/>
<dbReference type="SMART" id="SM00822">
    <property type="entry name" value="PKS_KR"/>
    <property type="match status" value="1"/>
</dbReference>
<dbReference type="EMBL" id="CAXLJM020000043">
    <property type="protein sequence ID" value="CAL8109977.1"/>
    <property type="molecule type" value="Genomic_DNA"/>
</dbReference>
<dbReference type="Pfam" id="PF14765">
    <property type="entry name" value="PS-DH"/>
    <property type="match status" value="1"/>
</dbReference>
<evidence type="ECO:0000256" key="4">
    <source>
        <dbReference type="ARBA" id="ARBA00022857"/>
    </source>
</evidence>
<name>A0ABP1QQ82_9HEXA</name>
<reference evidence="9 10" key="1">
    <citation type="submission" date="2024-08" db="EMBL/GenBank/DDBJ databases">
        <authorList>
            <person name="Cucini C."/>
            <person name="Frati F."/>
        </authorList>
    </citation>
    <scope>NUCLEOTIDE SEQUENCE [LARGE SCALE GENOMIC DNA]</scope>
</reference>
<dbReference type="PROSITE" id="PS52019">
    <property type="entry name" value="PKS_MFAS_DH"/>
    <property type="match status" value="1"/>
</dbReference>
<comment type="caution">
    <text evidence="9">The sequence shown here is derived from an EMBL/GenBank/DDBJ whole genome shotgun (WGS) entry which is preliminary data.</text>
</comment>
<dbReference type="SMART" id="SM00829">
    <property type="entry name" value="PKS_ER"/>
    <property type="match status" value="1"/>
</dbReference>
<evidence type="ECO:0000259" key="7">
    <source>
        <dbReference type="PROSITE" id="PS50075"/>
    </source>
</evidence>
<keyword evidence="1" id="KW-0596">Phosphopantetheine</keyword>
<dbReference type="PANTHER" id="PTHR45681:SF6">
    <property type="entry name" value="POLYKETIDE SYNTHASE 37"/>
    <property type="match status" value="1"/>
</dbReference>
<gene>
    <name evidence="9" type="ORF">ODALV1_LOCUS13865</name>
</gene>
<dbReference type="InterPro" id="IPR020843">
    <property type="entry name" value="ER"/>
</dbReference>
<dbReference type="Pfam" id="PF08240">
    <property type="entry name" value="ADH_N"/>
    <property type="match status" value="1"/>
</dbReference>
<keyword evidence="3" id="KW-0808">Transferase</keyword>
<dbReference type="InterPro" id="IPR036736">
    <property type="entry name" value="ACP-like_sf"/>
</dbReference>
<evidence type="ECO:0000313" key="10">
    <source>
        <dbReference type="Proteomes" id="UP001642540"/>
    </source>
</evidence>
<dbReference type="InterPro" id="IPR049900">
    <property type="entry name" value="PKS_mFAS_DH"/>
</dbReference>
<dbReference type="Pfam" id="PF08659">
    <property type="entry name" value="KR"/>
    <property type="match status" value="1"/>
</dbReference>
<dbReference type="InterPro" id="IPR013968">
    <property type="entry name" value="PKS_KR"/>
</dbReference>
<feature type="region of interest" description="N-terminal hotdog fold" evidence="6">
    <location>
        <begin position="1"/>
        <end position="102"/>
    </location>
</feature>
<dbReference type="SUPFAM" id="SSF50129">
    <property type="entry name" value="GroES-like"/>
    <property type="match status" value="1"/>
</dbReference>
<dbReference type="Pfam" id="PF00107">
    <property type="entry name" value="ADH_zinc_N"/>
    <property type="match status" value="1"/>
</dbReference>
<feature type="domain" description="Carrier" evidence="7">
    <location>
        <begin position="1500"/>
        <end position="1577"/>
    </location>
</feature>
<keyword evidence="10" id="KW-1185">Reference proteome</keyword>
<evidence type="ECO:0000256" key="6">
    <source>
        <dbReference type="PROSITE-ProRule" id="PRU01363"/>
    </source>
</evidence>
<keyword evidence="5" id="KW-0012">Acyltransferase</keyword>
<dbReference type="InterPro" id="IPR009081">
    <property type="entry name" value="PP-bd_ACP"/>
</dbReference>
<dbReference type="CDD" id="cd02440">
    <property type="entry name" value="AdoMet_MTases"/>
    <property type="match status" value="1"/>
</dbReference>
<dbReference type="SUPFAM" id="SSF47336">
    <property type="entry name" value="ACP-like"/>
    <property type="match status" value="1"/>
</dbReference>
<dbReference type="SUPFAM" id="SSF53335">
    <property type="entry name" value="S-adenosyl-L-methionine-dependent methyltransferases"/>
    <property type="match status" value="1"/>
</dbReference>
<dbReference type="InterPro" id="IPR042104">
    <property type="entry name" value="PKS_dehydratase_sf"/>
</dbReference>
<dbReference type="PANTHER" id="PTHR45681">
    <property type="entry name" value="POLYKETIDE SYNTHASE 44-RELATED"/>
    <property type="match status" value="1"/>
</dbReference>
<dbReference type="InterPro" id="IPR013120">
    <property type="entry name" value="FAR_NAD-bd"/>
</dbReference>
<dbReference type="SUPFAM" id="SSF51735">
    <property type="entry name" value="NAD(P)-binding Rossmann-fold domains"/>
    <property type="match status" value="4"/>
</dbReference>
<dbReference type="InterPro" id="IPR011032">
    <property type="entry name" value="GroES-like_sf"/>
</dbReference>
<dbReference type="Gene3D" id="1.10.1200.10">
    <property type="entry name" value="ACP-like"/>
    <property type="match status" value="1"/>
</dbReference>
<dbReference type="InterPro" id="IPR036291">
    <property type="entry name" value="NAD(P)-bd_dom_sf"/>
</dbReference>
<feature type="domain" description="PKS/mFAS DH" evidence="8">
    <location>
        <begin position="1"/>
        <end position="257"/>
    </location>
</feature>
<dbReference type="InterPro" id="IPR029063">
    <property type="entry name" value="SAM-dependent_MTases_sf"/>
</dbReference>
<evidence type="ECO:0000256" key="3">
    <source>
        <dbReference type="ARBA" id="ARBA00022679"/>
    </source>
</evidence>
<evidence type="ECO:0000256" key="2">
    <source>
        <dbReference type="ARBA" id="ARBA00022553"/>
    </source>
</evidence>
<evidence type="ECO:0000313" key="9">
    <source>
        <dbReference type="EMBL" id="CAL8109977.1"/>
    </source>
</evidence>
<dbReference type="CDD" id="cd05195">
    <property type="entry name" value="enoyl_red"/>
    <property type="match status" value="1"/>
</dbReference>
<dbReference type="Pfam" id="PF00550">
    <property type="entry name" value="PP-binding"/>
    <property type="match status" value="1"/>
</dbReference>
<dbReference type="PROSITE" id="PS50075">
    <property type="entry name" value="CARRIER"/>
    <property type="match status" value="1"/>
</dbReference>
<dbReference type="InterPro" id="IPR057326">
    <property type="entry name" value="KR_dom"/>
</dbReference>
<dbReference type="Gene3D" id="3.40.50.720">
    <property type="entry name" value="NAD(P)-binding Rossmann-like Domain"/>
    <property type="match status" value="4"/>
</dbReference>
<sequence>MPGAGFLEMCLTGGHCSVQGFTEDLLKPRRPIILKSLKIALPLALYDSEPCQLQTVIFLDDKEEKEIGYSVNVYRQNDADGSGTGQWISHASATFLPVAPASIPELSLKINIPEIINSWPKSDSKDFYEKLPEVGLRFGPKFQCLEAAWKSENSILLKVKVPEDHAAYLIHPIVADAMIQAIMLWTSKEGIKKKLQVPVQVGQFIWVASFDDPSNVYGYCANNEEGKPFCSLVDGNGTCLALMSEVDFIETTVKLVEGMIQQQSVAMPKLWEDVWKNAPGPLQNSFPLAEIDPKVPSEEEEQKLKELNDIGEDERRVHENMDALTRAYFLDALYQLGWNPQPDLPFTIDDLMSILLIGVAYKKFVEFFMRNLAEKGILEETKYGFCWKEQIPNNATLFDEIKKRTLTKDFNRLEYKLLVEIGKSLADILRGKVEPLQILFPEDSSKPSAFHFYDSRRPFTSRVIQFSLKAFIVEYVSKSSELFRNSKKPGKPVFRVLEIGAGTGTASQYFVQSIDEIGWDFEYYYTDLSAVFFNSAAEKLHKFSRNIIFKKYNMDEDPLHQGLCPQYFDLIIALEAVHVAKDLRKTLKYIRSILKPGGVFQIVESITPDPIVTFLFGVLPGYWQNEDTDFRPNHITLTGERWKEVLTETKFKNIIISPSYDSVHGVIQCNATLDEDILSGIHKAKYSWIIFDNKSELCELLKRKLTLLNRDVMIIQPFEDEEWTEASVKASMNKFIHLATTDEKILEGIIYLWSLVDDATLRDQRKLSLPFISLCQRLTELVNPPRVYAITRGACNATDTELINPNPCTILGILKSLGNEQGALKLNHLDLDPSQPIVEQATHIYFSLWQETPDFICLRGEKRVASRLTSVKIQKDDLNIPNGCDRFQLLLPKTRLISDLEFGFLDHYELAENEVEVQIKTMALNFRDVFAVLKPIADFETFNAVGLDWAGVVTKVGSGVTSKTVGDRVMGMNVTKTLSLPSHYKADQDLLIEIPTKFTFAEVVTLPAVFSTAVYCLINIAKMKRGDTILIHTASGGVGLCAIQLAQQVGADIIATAGSVRKRNFLRNLGIQHVFHSRTTEFGKQILEVTNGKGVDIVLNSITGEGFKEASLGALAKKGRFIEMSKLNVWGHEEVDVLRPDVFYAIVDLTTLKKPDFEKFSETLRQYLSSSTIRPLPYERFDAVNIRGALNYLQKAKHIGKIVCVMPEVKVVNSKFTTTTPLFNPESTYLVTGGLGGIGFEVVKWILRKGGKHVAIASRSAPFPDLESKIQEWNANGAHIQAFSVDVGDYEQCRQLLKSIKSPELGFPPLRGVMHAAGVLSNNLLDNQTWEKFELTYNPKVNGSWNLHDLTKDYLLEHFVLFSSMAATLGSPGQTNHAGSNSFEDGLAHYRHSQGLTATCVNWGNWGEVGVATEIDFPGLRPISTSEGLLALETFLTTQRSHLAVLNIESFAMLCKVFPRIKTYIDDKRLLGESKVKTIISSDEFWAEVDKSEDREGKLLVFKNFIKTVIRNTLKLDADEVIDDHADLQTLGIDSLMSLEMKNAIQNVFGARVSLTAATLKDCNTADILSNRLVDILEGNEETASIPTQEELKLLIREDSCLPEHIKLAINANIKPISEITTVLLTGCTGTLGPYTLRDLSNRPSINKIYCLVRKSGKLTTLERVKKRLQDLKLLDQVNMSKVEYIQGDITSSYFGLAEEDYHKLCEEVDAIIHNAVRADHQAKYWKSPETFKSTVRNVNVKGAVRILEFSLDKTIKHVFYASSLLTVVGVSSEGQHNCEIEQVLIHVAKELGVDIEPVSFEEFVEKLKEEDSNSPLAPFVKEYVDIASTNVRDSEGPMMTACRDFVSSNEAFFQNHKIIQHVPNYNAETESTTDVMRRDLNYLKGLGIFEKFGIVTK</sequence>
<dbReference type="CDD" id="cd08955">
    <property type="entry name" value="KR_2_FAS_SDR_x"/>
    <property type="match status" value="1"/>
</dbReference>
<dbReference type="Gene3D" id="3.40.50.150">
    <property type="entry name" value="Vaccinia Virus protein VP39"/>
    <property type="match status" value="1"/>
</dbReference>
<dbReference type="InterPro" id="IPR013154">
    <property type="entry name" value="ADH-like_N"/>
</dbReference>
<dbReference type="Pfam" id="PF08242">
    <property type="entry name" value="Methyltransf_12"/>
    <property type="match status" value="1"/>
</dbReference>
<dbReference type="InterPro" id="IPR013217">
    <property type="entry name" value="Methyltransf_12"/>
</dbReference>
<organism evidence="9 10">
    <name type="scientific">Orchesella dallaii</name>
    <dbReference type="NCBI Taxonomy" id="48710"/>
    <lineage>
        <taxon>Eukaryota</taxon>
        <taxon>Metazoa</taxon>
        <taxon>Ecdysozoa</taxon>
        <taxon>Arthropoda</taxon>
        <taxon>Hexapoda</taxon>
        <taxon>Collembola</taxon>
        <taxon>Entomobryomorpha</taxon>
        <taxon>Entomobryoidea</taxon>
        <taxon>Orchesellidae</taxon>
        <taxon>Orchesellinae</taxon>
        <taxon>Orchesella</taxon>
    </lineage>
</organism>
<dbReference type="InterPro" id="IPR049551">
    <property type="entry name" value="PKS_DH_C"/>
</dbReference>
<dbReference type="InterPro" id="IPR020806">
    <property type="entry name" value="PKS_PP-bd"/>
</dbReference>
<protein>
    <submittedName>
        <fullName evidence="9">Uncharacterized protein</fullName>
    </submittedName>
</protein>
<dbReference type="Proteomes" id="UP001642540">
    <property type="component" value="Unassembled WGS sequence"/>
</dbReference>
<dbReference type="InterPro" id="IPR050444">
    <property type="entry name" value="Polyketide_Synthase"/>
</dbReference>
<dbReference type="Gene3D" id="3.10.129.110">
    <property type="entry name" value="Polyketide synthase dehydratase"/>
    <property type="match status" value="1"/>
</dbReference>
<dbReference type="InterPro" id="IPR013149">
    <property type="entry name" value="ADH-like_C"/>
</dbReference>
<dbReference type="Gene3D" id="3.90.180.10">
    <property type="entry name" value="Medium-chain alcohol dehydrogenases, catalytic domain"/>
    <property type="match status" value="1"/>
</dbReference>
<feature type="region of interest" description="C-terminal hotdog fold" evidence="6">
    <location>
        <begin position="117"/>
        <end position="257"/>
    </location>
</feature>
<evidence type="ECO:0000256" key="1">
    <source>
        <dbReference type="ARBA" id="ARBA00022450"/>
    </source>
</evidence>
<dbReference type="SMART" id="SM00823">
    <property type="entry name" value="PKS_PP"/>
    <property type="match status" value="1"/>
</dbReference>
<evidence type="ECO:0000256" key="5">
    <source>
        <dbReference type="ARBA" id="ARBA00023315"/>
    </source>
</evidence>
<dbReference type="Pfam" id="PF07993">
    <property type="entry name" value="NAD_binding_4"/>
    <property type="match status" value="1"/>
</dbReference>
<keyword evidence="2" id="KW-0597">Phosphoprotein</keyword>